<sequence length="57" mass="6326">MSAIVLYEFSEVPQHIPLALFAAIPPIIALSIEAGSGPIFLPYFDKYPFAWYPLMPA</sequence>
<reference evidence="1" key="1">
    <citation type="submission" date="2019-08" db="EMBL/GenBank/DDBJ databases">
        <authorList>
            <person name="Kucharzyk K."/>
            <person name="Murdoch R.W."/>
            <person name="Higgins S."/>
            <person name="Loffler F."/>
        </authorList>
    </citation>
    <scope>NUCLEOTIDE SEQUENCE</scope>
</reference>
<dbReference type="AlphaFoldDB" id="A0A644YWN3"/>
<name>A0A644YWN3_9ZZZZ</name>
<comment type="caution">
    <text evidence="1">The sequence shown here is derived from an EMBL/GenBank/DDBJ whole genome shotgun (WGS) entry which is preliminary data.</text>
</comment>
<evidence type="ECO:0000313" key="1">
    <source>
        <dbReference type="EMBL" id="MPM32428.1"/>
    </source>
</evidence>
<protein>
    <submittedName>
        <fullName evidence="1">Uncharacterized protein</fullName>
    </submittedName>
</protein>
<dbReference type="EMBL" id="VSSQ01006357">
    <property type="protein sequence ID" value="MPM32428.1"/>
    <property type="molecule type" value="Genomic_DNA"/>
</dbReference>
<organism evidence="1">
    <name type="scientific">bioreactor metagenome</name>
    <dbReference type="NCBI Taxonomy" id="1076179"/>
    <lineage>
        <taxon>unclassified sequences</taxon>
        <taxon>metagenomes</taxon>
        <taxon>ecological metagenomes</taxon>
    </lineage>
</organism>
<accession>A0A644YWN3</accession>
<proteinExistence type="predicted"/>
<gene>
    <name evidence="1" type="ORF">SDC9_78990</name>
</gene>